<dbReference type="EMBL" id="DYVT01000118">
    <property type="protein sequence ID" value="HJF68663.1"/>
    <property type="molecule type" value="Genomic_DNA"/>
</dbReference>
<protein>
    <submittedName>
        <fullName evidence="1">Uncharacterized protein</fullName>
    </submittedName>
</protein>
<gene>
    <name evidence="1" type="ORF">K8V85_10165</name>
</gene>
<evidence type="ECO:0000313" key="2">
    <source>
        <dbReference type="Proteomes" id="UP000706163"/>
    </source>
</evidence>
<proteinExistence type="predicted"/>
<dbReference type="GeneID" id="69904856"/>
<organism evidence="1 2">
    <name type="scientific">Staphylococcus kloosii</name>
    <dbReference type="NCBI Taxonomy" id="29384"/>
    <lineage>
        <taxon>Bacteria</taxon>
        <taxon>Bacillati</taxon>
        <taxon>Bacillota</taxon>
        <taxon>Bacilli</taxon>
        <taxon>Bacillales</taxon>
        <taxon>Staphylococcaceae</taxon>
        <taxon>Staphylococcus</taxon>
    </lineage>
</organism>
<sequence length="164" mass="18943">MMNKNLYIKTMIFIIFLVLSVVGVVIGQHIKDEKSTDLSSFEIDGITVGDQFQQSGYEKNNKIKVDRFTFYNKVNHPNLVVKVSKKSKIVKGITLTGDQNIKTIDNLHINDSFKVLKHKLGCNFTERKVGKGYKLILYVDKTHRIKLSAVIKDEKIKKFEFYKQ</sequence>
<reference evidence="1" key="2">
    <citation type="submission" date="2021-09" db="EMBL/GenBank/DDBJ databases">
        <authorList>
            <person name="Gilroy R."/>
        </authorList>
    </citation>
    <scope>NUCLEOTIDE SEQUENCE</scope>
    <source>
        <strain evidence="1">CHK149-3286</strain>
    </source>
</reference>
<name>A0A921KY35_9STAP</name>
<evidence type="ECO:0000313" key="1">
    <source>
        <dbReference type="EMBL" id="HJF68663.1"/>
    </source>
</evidence>
<dbReference type="RefSeq" id="WP_142758784.1">
    <property type="nucleotide sequence ID" value="NZ_BKAQ01000009.1"/>
</dbReference>
<reference evidence="1" key="1">
    <citation type="journal article" date="2021" name="PeerJ">
        <title>Extensive microbial diversity within the chicken gut microbiome revealed by metagenomics and culture.</title>
        <authorList>
            <person name="Gilroy R."/>
            <person name="Ravi A."/>
            <person name="Getino M."/>
            <person name="Pursley I."/>
            <person name="Horton D.L."/>
            <person name="Alikhan N.F."/>
            <person name="Baker D."/>
            <person name="Gharbi K."/>
            <person name="Hall N."/>
            <person name="Watson M."/>
            <person name="Adriaenssens E.M."/>
            <person name="Foster-Nyarko E."/>
            <person name="Jarju S."/>
            <person name="Secka A."/>
            <person name="Antonio M."/>
            <person name="Oren A."/>
            <person name="Chaudhuri R.R."/>
            <person name="La Ragione R."/>
            <person name="Hildebrand F."/>
            <person name="Pallen M.J."/>
        </authorList>
    </citation>
    <scope>NUCLEOTIDE SEQUENCE</scope>
    <source>
        <strain evidence="1">CHK149-3286</strain>
    </source>
</reference>
<dbReference type="Proteomes" id="UP000706163">
    <property type="component" value="Unassembled WGS sequence"/>
</dbReference>
<comment type="caution">
    <text evidence="1">The sequence shown here is derived from an EMBL/GenBank/DDBJ whole genome shotgun (WGS) entry which is preliminary data.</text>
</comment>
<accession>A0A921KY35</accession>
<dbReference type="AlphaFoldDB" id="A0A921KY35"/>
<dbReference type="OrthoDB" id="2399553at2"/>